<dbReference type="EMBL" id="MUYV01000006">
    <property type="protein sequence ID" value="OOS24943.1"/>
    <property type="molecule type" value="Genomic_DNA"/>
</dbReference>
<dbReference type="PROSITE" id="PS51192">
    <property type="entry name" value="HELICASE_ATP_BIND_1"/>
    <property type="match status" value="1"/>
</dbReference>
<feature type="domain" description="Helicase ATP-binding" evidence="3">
    <location>
        <begin position="265"/>
        <end position="426"/>
    </location>
</feature>
<evidence type="ECO:0000256" key="1">
    <source>
        <dbReference type="ARBA" id="ARBA00022801"/>
    </source>
</evidence>
<organism evidence="5 6">
    <name type="scientific">Moraxella porci DSM 25326</name>
    <dbReference type="NCBI Taxonomy" id="573983"/>
    <lineage>
        <taxon>Bacteria</taxon>
        <taxon>Pseudomonadati</taxon>
        <taxon>Pseudomonadota</taxon>
        <taxon>Gammaproteobacteria</taxon>
        <taxon>Moraxellales</taxon>
        <taxon>Moraxellaceae</taxon>
        <taxon>Moraxella</taxon>
    </lineage>
</organism>
<keyword evidence="6" id="KW-1185">Reference proteome</keyword>
<dbReference type="GO" id="GO:0005524">
    <property type="term" value="F:ATP binding"/>
    <property type="evidence" value="ECO:0007669"/>
    <property type="project" value="InterPro"/>
</dbReference>
<keyword evidence="2 5" id="KW-0067">ATP-binding</keyword>
<dbReference type="GO" id="GO:0003677">
    <property type="term" value="F:DNA binding"/>
    <property type="evidence" value="ECO:0007669"/>
    <property type="project" value="InterPro"/>
</dbReference>
<dbReference type="InterPro" id="IPR027417">
    <property type="entry name" value="P-loop_NTPase"/>
</dbReference>
<reference evidence="5 6" key="1">
    <citation type="submission" date="2017-02" db="EMBL/GenBank/DDBJ databases">
        <title>Draft genome sequence of Moraxella porci CCUG 54912T type strain.</title>
        <authorList>
            <person name="Salva-Serra F."/>
            <person name="Engstrom-Jakobsson H."/>
            <person name="Thorell K."/>
            <person name="Jaen-Luchoro D."/>
            <person name="Gonzales-Siles L."/>
            <person name="Karlsson R."/>
            <person name="Yazdan S."/>
            <person name="Boulund F."/>
            <person name="Johnning A."/>
            <person name="Engstrand L."/>
            <person name="Kristiansson E."/>
            <person name="Moore E."/>
        </authorList>
    </citation>
    <scope>NUCLEOTIDE SEQUENCE [LARGE SCALE GENOMIC DNA]</scope>
    <source>
        <strain evidence="5 6">CCUG 54912</strain>
    </source>
</reference>
<accession>A0A1T0CRG9</accession>
<dbReference type="CDD" id="cd18793">
    <property type="entry name" value="SF2_C_SNF"/>
    <property type="match status" value="1"/>
</dbReference>
<keyword evidence="1" id="KW-0378">Hydrolase</keyword>
<dbReference type="STRING" id="573983.B0681_05655"/>
<dbReference type="Pfam" id="PF00176">
    <property type="entry name" value="SNF2-rel_dom"/>
    <property type="match status" value="1"/>
</dbReference>
<keyword evidence="2 5" id="KW-0547">Nucleotide-binding</keyword>
<name>A0A1T0CRG9_9GAMM</name>
<gene>
    <name evidence="5" type="ORF">B0681_05655</name>
</gene>
<dbReference type="SMART" id="SM00487">
    <property type="entry name" value="DEXDc"/>
    <property type="match status" value="1"/>
</dbReference>
<dbReference type="RefSeq" id="WP_078317779.1">
    <property type="nucleotide sequence ID" value="NZ_MUYV01000006.1"/>
</dbReference>
<dbReference type="Gene3D" id="3.40.50.300">
    <property type="entry name" value="P-loop containing nucleotide triphosphate hydrolases"/>
    <property type="match status" value="1"/>
</dbReference>
<keyword evidence="2 5" id="KW-0347">Helicase</keyword>
<dbReference type="InterPro" id="IPR001650">
    <property type="entry name" value="Helicase_C-like"/>
</dbReference>
<dbReference type="GO" id="GO:0016787">
    <property type="term" value="F:hydrolase activity"/>
    <property type="evidence" value="ECO:0007669"/>
    <property type="project" value="UniProtKB-KW"/>
</dbReference>
<dbReference type="GO" id="GO:0031297">
    <property type="term" value="P:replication fork processing"/>
    <property type="evidence" value="ECO:0007669"/>
    <property type="project" value="TreeGrafter"/>
</dbReference>
<evidence type="ECO:0000313" key="5">
    <source>
        <dbReference type="EMBL" id="OOS24943.1"/>
    </source>
</evidence>
<protein>
    <submittedName>
        <fullName evidence="5">Helicase</fullName>
    </submittedName>
</protein>
<dbReference type="PROSITE" id="PS51194">
    <property type="entry name" value="HELICASE_CTER"/>
    <property type="match status" value="1"/>
</dbReference>
<evidence type="ECO:0000259" key="3">
    <source>
        <dbReference type="PROSITE" id="PS51192"/>
    </source>
</evidence>
<dbReference type="Gene3D" id="3.40.50.10810">
    <property type="entry name" value="Tandem AAA-ATPase domain"/>
    <property type="match status" value="1"/>
</dbReference>
<dbReference type="GO" id="GO:0004386">
    <property type="term" value="F:helicase activity"/>
    <property type="evidence" value="ECO:0007669"/>
    <property type="project" value="UniProtKB-KW"/>
</dbReference>
<dbReference type="InterPro" id="IPR000330">
    <property type="entry name" value="SNF2_N"/>
</dbReference>
<evidence type="ECO:0000313" key="6">
    <source>
        <dbReference type="Proteomes" id="UP000190683"/>
    </source>
</evidence>
<comment type="caution">
    <text evidence="5">The sequence shown here is derived from an EMBL/GenBank/DDBJ whole genome shotgun (WGS) entry which is preliminary data.</text>
</comment>
<evidence type="ECO:0000259" key="4">
    <source>
        <dbReference type="PROSITE" id="PS51194"/>
    </source>
</evidence>
<feature type="domain" description="Helicase C-terminal" evidence="4">
    <location>
        <begin position="691"/>
        <end position="881"/>
    </location>
</feature>
<dbReference type="InterPro" id="IPR014001">
    <property type="entry name" value="Helicase_ATP-bd"/>
</dbReference>
<sequence>MKMIDNKTTLLATDLQEQIGSGDCIKISASYFSIYAYDTLKESLKDIQQLQFIFTKPTFVVDQVTEQNKKAEREFFIPKPNAASNIYGAEFEIRLKNKLTQKAIAKECADWIRQKAVFQTNTTDNTFEQSIIIQTGQSQESKSAYFPIYDFGLVGLGLERGKTESNTVYRIDREAASHHLNVFDQIWHDKSKTRDITDELIAHIEAVYKENAPERIYFLILYHVFKDFLSNINEDDLPNDRTGYQNSKIWQALYQFQKDAAVGLINKLERYNGCILADSVGLGKTYTALAVIKYYELRNKSVLVLCPKKLGANWTNYNTNVITNPFSQDRFNYDVIYHTDLSRKRGETNGMDLSKINWGNYDLVVIDESHNFRNRESFKDKDTRYDKLMNQVIRSGVKTKVLMLSATPVNNRFNDLKNQLALAYEGDSELLQSKLDVRRDIDTIFAQAQKSFNEWARLEPSERTTQAILGRLDFDFFKLLDSVTIARSRKHIQRFYDTKDIGSFPQRLPPISVRSALSNTKSIALNDLYSRLSMIKMSVYAPVNYIFPSHLDKYEAMFESGEGQARNFRQKDREKSLQRLMIINLLKRLESSVHAFGLTLQTLAQKLSDTLYKIERFLNNHDDKILMIDVGLGYEDDEDSISMGGFDGEKVKILLEDMDLLQWQRDLSEDLLMIQELQEMVRAITPEDDAKLQRIITQIHHKIQNPINEGNKKVIIFTAFADTADYLYDQLAPVFLEQYGIHTAKITGTQDISTIKTAQGSRHGYDMQGLLTLFAPKAKQKDRVFPEETRQIDILIATDCISEGQNLQDCDYLINYDIHWNPVRIIQRFGRIDRIGSTNRQIQLVNYWPDIDLDDYIRLKERVENRMVIVDVTSTGDDNVLSAKANDIAYRQEQLKKLQTEVLDLEDASTGVCITDLGLNDFRQDLMAYLQAHPDLPYLPLGLHAVVPENSDMGLHRGVIFALKARHAKPDERYAGQNHLYPYYLVYIGESGQILLDHTTSKQVLELAHIACRDRHEPMSCAYEPFNQKTHDGRDMTQYSTLLDEVVLAIQNIKRQSDIDSLFGGATTTALEDEVVGLDDFELIGFIVVQGVV</sequence>
<dbReference type="CDD" id="cd10311">
    <property type="entry name" value="PLDc_N_DEXD_c"/>
    <property type="match status" value="1"/>
</dbReference>
<dbReference type="Pfam" id="PF00271">
    <property type="entry name" value="Helicase_C"/>
    <property type="match status" value="1"/>
</dbReference>
<dbReference type="SMART" id="SM00490">
    <property type="entry name" value="HELICc"/>
    <property type="match status" value="1"/>
</dbReference>
<dbReference type="GO" id="GO:0006281">
    <property type="term" value="P:DNA repair"/>
    <property type="evidence" value="ECO:0007669"/>
    <property type="project" value="TreeGrafter"/>
</dbReference>
<evidence type="ECO:0000256" key="2">
    <source>
        <dbReference type="ARBA" id="ARBA00022806"/>
    </source>
</evidence>
<dbReference type="Proteomes" id="UP000190683">
    <property type="component" value="Unassembled WGS sequence"/>
</dbReference>
<dbReference type="PANTHER" id="PTHR45766:SF6">
    <property type="entry name" value="SWI_SNF-RELATED MATRIX-ASSOCIATED ACTIN-DEPENDENT REGULATOR OF CHROMATIN SUBFAMILY A-LIKE PROTEIN 1"/>
    <property type="match status" value="1"/>
</dbReference>
<dbReference type="AlphaFoldDB" id="A0A1T0CRG9"/>
<dbReference type="SUPFAM" id="SSF52540">
    <property type="entry name" value="P-loop containing nucleoside triphosphate hydrolases"/>
    <property type="match status" value="1"/>
</dbReference>
<dbReference type="PANTHER" id="PTHR45766">
    <property type="entry name" value="DNA ANNEALING HELICASE AND ENDONUCLEASE ZRANB3 FAMILY MEMBER"/>
    <property type="match status" value="1"/>
</dbReference>
<dbReference type="InterPro" id="IPR049730">
    <property type="entry name" value="SNF2/RAD54-like_C"/>
</dbReference>
<proteinExistence type="predicted"/>
<dbReference type="InterPro" id="IPR038718">
    <property type="entry name" value="SNF2-like_sf"/>
</dbReference>